<evidence type="ECO:0000313" key="2">
    <source>
        <dbReference type="Proteomes" id="UP001516400"/>
    </source>
</evidence>
<gene>
    <name evidence="1" type="ORF">HHI36_001236</name>
</gene>
<dbReference type="Proteomes" id="UP001516400">
    <property type="component" value="Unassembled WGS sequence"/>
</dbReference>
<sequence length="125" mass="14410">MSDCFICRKPFGDISVRTVKDRGVKTLLERAKFKIDLDNELFPQSVSEVTVHISCYHYCSDSRTDNVVRRRSSSSSSSSVSENVDTEFDFSNNCSICDEVFQDQSRLRQGRQRKVCDVRHEDSKK</sequence>
<evidence type="ECO:0000313" key="1">
    <source>
        <dbReference type="EMBL" id="KAL3286743.1"/>
    </source>
</evidence>
<reference evidence="1 2" key="1">
    <citation type="journal article" date="2021" name="BMC Biol.">
        <title>Horizontally acquired antibacterial genes associated with adaptive radiation of ladybird beetles.</title>
        <authorList>
            <person name="Li H.S."/>
            <person name="Tang X.F."/>
            <person name="Huang Y.H."/>
            <person name="Xu Z.Y."/>
            <person name="Chen M.L."/>
            <person name="Du X.Y."/>
            <person name="Qiu B.Y."/>
            <person name="Chen P.T."/>
            <person name="Zhang W."/>
            <person name="Slipinski A."/>
            <person name="Escalona H.E."/>
            <person name="Waterhouse R.M."/>
            <person name="Zwick A."/>
            <person name="Pang H."/>
        </authorList>
    </citation>
    <scope>NUCLEOTIDE SEQUENCE [LARGE SCALE GENOMIC DNA]</scope>
    <source>
        <strain evidence="1">SYSU2018</strain>
    </source>
</reference>
<keyword evidence="2" id="KW-1185">Reference proteome</keyword>
<comment type="caution">
    <text evidence="1">The sequence shown here is derived from an EMBL/GenBank/DDBJ whole genome shotgun (WGS) entry which is preliminary data.</text>
</comment>
<protein>
    <submittedName>
        <fullName evidence="1">Uncharacterized protein</fullName>
    </submittedName>
</protein>
<organism evidence="1 2">
    <name type="scientific">Cryptolaemus montrouzieri</name>
    <dbReference type="NCBI Taxonomy" id="559131"/>
    <lineage>
        <taxon>Eukaryota</taxon>
        <taxon>Metazoa</taxon>
        <taxon>Ecdysozoa</taxon>
        <taxon>Arthropoda</taxon>
        <taxon>Hexapoda</taxon>
        <taxon>Insecta</taxon>
        <taxon>Pterygota</taxon>
        <taxon>Neoptera</taxon>
        <taxon>Endopterygota</taxon>
        <taxon>Coleoptera</taxon>
        <taxon>Polyphaga</taxon>
        <taxon>Cucujiformia</taxon>
        <taxon>Coccinelloidea</taxon>
        <taxon>Coccinellidae</taxon>
        <taxon>Scymninae</taxon>
        <taxon>Scymnini</taxon>
        <taxon>Cryptolaemus</taxon>
    </lineage>
</organism>
<dbReference type="EMBL" id="JABFTP020000185">
    <property type="protein sequence ID" value="KAL3286743.1"/>
    <property type="molecule type" value="Genomic_DNA"/>
</dbReference>
<proteinExistence type="predicted"/>
<dbReference type="AlphaFoldDB" id="A0ABD2P734"/>
<name>A0ABD2P734_9CUCU</name>
<accession>A0ABD2P734</accession>